<dbReference type="AlphaFoldDB" id="A0A6H5HP46"/>
<proteinExistence type="predicted"/>
<evidence type="ECO:0000313" key="1">
    <source>
        <dbReference type="EMBL" id="CAB0020207.1"/>
    </source>
</evidence>
<name>A0A6H5HP46_9HEMI</name>
<protein>
    <submittedName>
        <fullName evidence="1">Uncharacterized protein</fullName>
    </submittedName>
</protein>
<accession>A0A6H5HP46</accession>
<feature type="non-terminal residue" evidence="1">
    <location>
        <position position="106"/>
    </location>
</feature>
<dbReference type="EMBL" id="CADCXU010035121">
    <property type="protein sequence ID" value="CAB0020207.1"/>
    <property type="molecule type" value="Genomic_DNA"/>
</dbReference>
<keyword evidence="2" id="KW-1185">Reference proteome</keyword>
<evidence type="ECO:0000313" key="2">
    <source>
        <dbReference type="Proteomes" id="UP000479000"/>
    </source>
</evidence>
<dbReference type="Proteomes" id="UP000479000">
    <property type="component" value="Unassembled WGS sequence"/>
</dbReference>
<gene>
    <name evidence="1" type="ORF">NTEN_LOCUS23803</name>
</gene>
<organism evidence="1 2">
    <name type="scientific">Nesidiocoris tenuis</name>
    <dbReference type="NCBI Taxonomy" id="355587"/>
    <lineage>
        <taxon>Eukaryota</taxon>
        <taxon>Metazoa</taxon>
        <taxon>Ecdysozoa</taxon>
        <taxon>Arthropoda</taxon>
        <taxon>Hexapoda</taxon>
        <taxon>Insecta</taxon>
        <taxon>Pterygota</taxon>
        <taxon>Neoptera</taxon>
        <taxon>Paraneoptera</taxon>
        <taxon>Hemiptera</taxon>
        <taxon>Heteroptera</taxon>
        <taxon>Panheteroptera</taxon>
        <taxon>Cimicomorpha</taxon>
        <taxon>Miridae</taxon>
        <taxon>Dicyphina</taxon>
        <taxon>Nesidiocoris</taxon>
    </lineage>
</organism>
<sequence length="106" mass="12551">MSTAVPIFLFSSSSPSSRADVRRPRRMSGFVGDVADERAAEFDGREGLHDPRLAAEYARWAIYLSQRREQVPARSRRQRWIDCRYRFVRRPQHLHHEHPRPHDRVS</sequence>
<reference evidence="1 2" key="1">
    <citation type="submission" date="2020-02" db="EMBL/GenBank/DDBJ databases">
        <authorList>
            <person name="Ferguson B K."/>
        </authorList>
    </citation>
    <scope>NUCLEOTIDE SEQUENCE [LARGE SCALE GENOMIC DNA]</scope>
</reference>